<evidence type="ECO:0000256" key="5">
    <source>
        <dbReference type="ARBA" id="ARBA00022801"/>
    </source>
</evidence>
<evidence type="ECO:0000256" key="3">
    <source>
        <dbReference type="ARBA" id="ARBA00022525"/>
    </source>
</evidence>
<keyword evidence="6" id="KW-0442">Lipid degradation</keyword>
<dbReference type="InterPro" id="IPR001087">
    <property type="entry name" value="GDSL"/>
</dbReference>
<comment type="similarity">
    <text evidence="2">Belongs to the 'GDSL' lipolytic enzyme family.</text>
</comment>
<sequence>MEIRIVTITTVVVVAALLPVVRSAPQQVPCFFIFGDSLNDCGNNNDLDTVAKANYKPYGIDYPGGPTGRFTNGKTIVDFLAEDLGFDKPISPFTTAKGDDILRGVNYASGSAGILDDSGSHLGRNVPLGKQVDNHKVTFTKIAAMKGNNESATAHLNTCLYYMGIGSNDYLNNYFVPDHYDSGKRFTVLAFATQLVSVYNEKIRTLYQYGARKIVVVGLGKIGCVPYTMKLFGTNGMNCVESSNSAAKAFNMQLQKLVVRLNLEIKDAKFIFVNTFGMGDGDPKLLGFEVMNKGCCESRADGQCAEGQVPCGNRGKYIFWDSFHPTEPLNKATAARTYKSFTPTDNDPFDIQSLVTLNIGKLLQAIYLYT</sequence>
<dbReference type="PANTHER" id="PTHR45650:SF75">
    <property type="entry name" value="GDSL-LIKE LIPASE_ACYLHYDROLASE"/>
    <property type="match status" value="1"/>
</dbReference>
<evidence type="ECO:0000256" key="8">
    <source>
        <dbReference type="SAM" id="SignalP"/>
    </source>
</evidence>
<organism evidence="9">
    <name type="scientific">Linum usitatissimum</name>
    <name type="common">Flax</name>
    <name type="synonym">Linum humile</name>
    <dbReference type="NCBI Taxonomy" id="4006"/>
    <lineage>
        <taxon>Eukaryota</taxon>
        <taxon>Viridiplantae</taxon>
        <taxon>Streptophyta</taxon>
        <taxon>Embryophyta</taxon>
        <taxon>Tracheophyta</taxon>
        <taxon>Spermatophyta</taxon>
        <taxon>Magnoliopsida</taxon>
        <taxon>eudicotyledons</taxon>
        <taxon>Gunneridae</taxon>
        <taxon>Pentapetalae</taxon>
        <taxon>rosids</taxon>
        <taxon>fabids</taxon>
        <taxon>Malpighiales</taxon>
        <taxon>Linaceae</taxon>
        <taxon>Linum</taxon>
    </lineage>
</organism>
<dbReference type="GO" id="GO:0005576">
    <property type="term" value="C:extracellular region"/>
    <property type="evidence" value="ECO:0007669"/>
    <property type="project" value="UniProtKB-SubCell"/>
</dbReference>
<comment type="subcellular location">
    <subcellularLocation>
        <location evidence="1">Secreted</location>
    </subcellularLocation>
</comment>
<reference evidence="9" key="1">
    <citation type="submission" date="2016-04" db="EMBL/GenBank/DDBJ databases">
        <title>Structural Organization of Fatty Acid Desaturase Loci in Linseed Lines with Contrasting Linolenic Acid Contents.</title>
        <authorList>
            <person name="Thambugala D."/>
            <person name="Ragupathy R."/>
            <person name="Cloutier S."/>
        </authorList>
    </citation>
    <scope>NUCLEOTIDE SEQUENCE</scope>
</reference>
<dbReference type="InterPro" id="IPR035669">
    <property type="entry name" value="SGNH_plant_lipase-like"/>
</dbReference>
<keyword evidence="4 8" id="KW-0732">Signal</keyword>
<dbReference type="AlphaFoldDB" id="A0A165G0H4"/>
<dbReference type="InterPro" id="IPR051238">
    <property type="entry name" value="GDSL_esterase/lipase"/>
</dbReference>
<dbReference type="CDD" id="cd01837">
    <property type="entry name" value="SGNH_plant_lipase_like"/>
    <property type="match status" value="1"/>
</dbReference>
<dbReference type="Pfam" id="PF00657">
    <property type="entry name" value="Lipase_GDSL"/>
    <property type="match status" value="1"/>
</dbReference>
<dbReference type="GO" id="GO:0016042">
    <property type="term" value="P:lipid catabolic process"/>
    <property type="evidence" value="ECO:0007669"/>
    <property type="project" value="UniProtKB-KW"/>
</dbReference>
<evidence type="ECO:0000313" key="9">
    <source>
        <dbReference type="EMBL" id="AMY26616.1"/>
    </source>
</evidence>
<dbReference type="GO" id="GO:0016788">
    <property type="term" value="F:hydrolase activity, acting on ester bonds"/>
    <property type="evidence" value="ECO:0007669"/>
    <property type="project" value="InterPro"/>
</dbReference>
<evidence type="ECO:0000256" key="6">
    <source>
        <dbReference type="ARBA" id="ARBA00022963"/>
    </source>
</evidence>
<protein>
    <submittedName>
        <fullName evidence="9">Zinc finger FYVE domain containing protein</fullName>
    </submittedName>
</protein>
<evidence type="ECO:0000256" key="2">
    <source>
        <dbReference type="ARBA" id="ARBA00008668"/>
    </source>
</evidence>
<evidence type="ECO:0000256" key="4">
    <source>
        <dbReference type="ARBA" id="ARBA00022729"/>
    </source>
</evidence>
<dbReference type="InterPro" id="IPR036514">
    <property type="entry name" value="SGNH_hydro_sf"/>
</dbReference>
<keyword evidence="3" id="KW-0964">Secreted</keyword>
<evidence type="ECO:0000256" key="7">
    <source>
        <dbReference type="ARBA" id="ARBA00023098"/>
    </source>
</evidence>
<dbReference type="EMBL" id="KX034557">
    <property type="protein sequence ID" value="AMY26616.1"/>
    <property type="molecule type" value="Genomic_DNA"/>
</dbReference>
<accession>A0A165G0H4</accession>
<dbReference type="PANTHER" id="PTHR45650">
    <property type="entry name" value="GDSL-LIKE LIPASE/ACYLHYDROLASE-RELATED"/>
    <property type="match status" value="1"/>
</dbReference>
<feature type="chain" id="PRO_5007857949" evidence="8">
    <location>
        <begin position="24"/>
        <end position="370"/>
    </location>
</feature>
<evidence type="ECO:0000256" key="1">
    <source>
        <dbReference type="ARBA" id="ARBA00004613"/>
    </source>
</evidence>
<dbReference type="Gene3D" id="3.40.50.1110">
    <property type="entry name" value="SGNH hydrolase"/>
    <property type="match status" value="1"/>
</dbReference>
<keyword evidence="7" id="KW-0443">Lipid metabolism</keyword>
<proteinExistence type="inferred from homology"/>
<feature type="signal peptide" evidence="8">
    <location>
        <begin position="1"/>
        <end position="23"/>
    </location>
</feature>
<keyword evidence="5" id="KW-0378">Hydrolase</keyword>
<name>A0A165G0H4_LINUS</name>